<organism evidence="9 10">
    <name type="scientific">Rhizobium leguminosarum</name>
    <dbReference type="NCBI Taxonomy" id="384"/>
    <lineage>
        <taxon>Bacteria</taxon>
        <taxon>Pseudomonadati</taxon>
        <taxon>Pseudomonadota</taxon>
        <taxon>Alphaproteobacteria</taxon>
        <taxon>Hyphomicrobiales</taxon>
        <taxon>Rhizobiaceae</taxon>
        <taxon>Rhizobium/Agrobacterium group</taxon>
        <taxon>Rhizobium</taxon>
    </lineage>
</organism>
<feature type="transmembrane region" description="Helical" evidence="7">
    <location>
        <begin position="172"/>
        <end position="189"/>
    </location>
</feature>
<keyword evidence="7" id="KW-0472">Membrane</keyword>
<accession>A0AAJ1AC72</accession>
<evidence type="ECO:0000256" key="1">
    <source>
        <dbReference type="ARBA" id="ARBA00001947"/>
    </source>
</evidence>
<evidence type="ECO:0000256" key="4">
    <source>
        <dbReference type="ARBA" id="ARBA00022801"/>
    </source>
</evidence>
<protein>
    <submittedName>
        <fullName evidence="9">M48 family metalloprotease</fullName>
    </submittedName>
</protein>
<evidence type="ECO:0000256" key="2">
    <source>
        <dbReference type="ARBA" id="ARBA00022670"/>
    </source>
</evidence>
<feature type="transmembrane region" description="Helical" evidence="7">
    <location>
        <begin position="430"/>
        <end position="453"/>
    </location>
</feature>
<feature type="transmembrane region" description="Helical" evidence="7">
    <location>
        <begin position="473"/>
        <end position="499"/>
    </location>
</feature>
<comment type="caution">
    <text evidence="9">The sequence shown here is derived from an EMBL/GenBank/DDBJ whole genome shotgun (WGS) entry which is preliminary data.</text>
</comment>
<feature type="transmembrane region" description="Helical" evidence="7">
    <location>
        <begin position="50"/>
        <end position="70"/>
    </location>
</feature>
<dbReference type="GO" id="GO:0046872">
    <property type="term" value="F:metal ion binding"/>
    <property type="evidence" value="ECO:0007669"/>
    <property type="project" value="UniProtKB-KW"/>
</dbReference>
<comment type="cofactor">
    <cofactor evidence="1">
        <name>Zn(2+)</name>
        <dbReference type="ChEBI" id="CHEBI:29105"/>
    </cofactor>
</comment>
<evidence type="ECO:0000313" key="10">
    <source>
        <dbReference type="Proteomes" id="UP000825699"/>
    </source>
</evidence>
<dbReference type="GO" id="GO:0006508">
    <property type="term" value="P:proteolysis"/>
    <property type="evidence" value="ECO:0007669"/>
    <property type="project" value="UniProtKB-KW"/>
</dbReference>
<feature type="transmembrane region" description="Helical" evidence="7">
    <location>
        <begin position="12"/>
        <end position="30"/>
    </location>
</feature>
<reference evidence="9" key="1">
    <citation type="submission" date="2020-04" db="EMBL/GenBank/DDBJ databases">
        <title>Global-level population genomics supports evidence of horizontal gene transfer on evolution of Rhizobia in Lentils.</title>
        <authorList>
            <person name="Gai Y."/>
            <person name="Cook D."/>
            <person name="Riely B."/>
        </authorList>
    </citation>
    <scope>NUCLEOTIDE SEQUENCE</scope>
    <source>
        <strain evidence="9">Derici101B</strain>
    </source>
</reference>
<dbReference type="EMBL" id="JAAXEP010000013">
    <property type="protein sequence ID" value="MBY5631128.1"/>
    <property type="molecule type" value="Genomic_DNA"/>
</dbReference>
<dbReference type="GO" id="GO:0004222">
    <property type="term" value="F:metalloendopeptidase activity"/>
    <property type="evidence" value="ECO:0007669"/>
    <property type="project" value="InterPro"/>
</dbReference>
<feature type="transmembrane region" description="Helical" evidence="7">
    <location>
        <begin position="511"/>
        <end position="535"/>
    </location>
</feature>
<evidence type="ECO:0000313" key="9">
    <source>
        <dbReference type="EMBL" id="MBY5631128.1"/>
    </source>
</evidence>
<dbReference type="Pfam" id="PF01435">
    <property type="entry name" value="Peptidase_M48"/>
    <property type="match status" value="1"/>
</dbReference>
<evidence type="ECO:0000256" key="5">
    <source>
        <dbReference type="ARBA" id="ARBA00022833"/>
    </source>
</evidence>
<keyword evidence="7" id="KW-1133">Transmembrane helix</keyword>
<feature type="domain" description="Peptidase M48" evidence="8">
    <location>
        <begin position="107"/>
        <end position="287"/>
    </location>
</feature>
<feature type="transmembrane region" description="Helical" evidence="7">
    <location>
        <begin position="349"/>
        <end position="369"/>
    </location>
</feature>
<gene>
    <name evidence="9" type="ORF">HFO42_23945</name>
</gene>
<feature type="transmembrane region" description="Helical" evidence="7">
    <location>
        <begin position="201"/>
        <end position="226"/>
    </location>
</feature>
<dbReference type="RefSeq" id="WP_222261630.1">
    <property type="nucleotide sequence ID" value="NZ_JAAXEB010000012.1"/>
</dbReference>
<proteinExistence type="predicted"/>
<keyword evidence="2" id="KW-0645">Protease</keyword>
<feature type="transmembrane region" description="Helical" evidence="7">
    <location>
        <begin position="298"/>
        <end position="322"/>
    </location>
</feature>
<keyword evidence="4" id="KW-0378">Hydrolase</keyword>
<feature type="transmembrane region" description="Helical" evidence="7">
    <location>
        <begin position="389"/>
        <end position="407"/>
    </location>
</feature>
<keyword evidence="5" id="KW-0862">Zinc</keyword>
<name>A0AAJ1AC72_RHILE</name>
<evidence type="ECO:0000259" key="8">
    <source>
        <dbReference type="Pfam" id="PF01435"/>
    </source>
</evidence>
<evidence type="ECO:0000256" key="6">
    <source>
        <dbReference type="ARBA" id="ARBA00023049"/>
    </source>
</evidence>
<evidence type="ECO:0000256" key="7">
    <source>
        <dbReference type="SAM" id="Phobius"/>
    </source>
</evidence>
<dbReference type="Proteomes" id="UP000825699">
    <property type="component" value="Unassembled WGS sequence"/>
</dbReference>
<dbReference type="AlphaFoldDB" id="A0AAJ1AC72"/>
<keyword evidence="7" id="KW-0812">Transmembrane</keyword>
<sequence>MKFNPNSLPSSTNIRFVILGATVTFMAMWYGNRLPETLRFINNYPAPLSLTSALSLTVLIWSVALLLYLIHPLFAGRGFKQGRDVQGAAAFVELVETTCHQLGLRRLVVVVNDDIGDLEAKAYGLPFFRRIAFGKRNILLCAKSPNVFRAKLIHEIGHIINSDVDIAYISQALVRTSYFFLIAVAAYWFSNFFRDPPISGFFLSVLTSGGLSIIASAMFWFGLIFLENREFVRQREFMADAEAAYRISPEYIALALGTDSSVGTRRNLSSVFSLHPSVRSRLHSLSNYSIAGFPDWKLMVITGYLLSVYESVAATVAGKYAADDRVTSWTYQNSQSIDELFSIFKADLAYFYITALTALTMQVIFIFIISTTMRAGIQARLCDMKFKAYACYTVLSTLSFCVGYYIGDKIDPFYISNLFASRFNHIDVDFANVGVAGLFKHGALIFISMLCYYGLGRYVTHGRRSKKVSQTTWFLVAATHTYAAAQLTILSYIVLQILVAGPSRTLENNEWGGVVGAFAGLAIGWLLAIASLFLIRNGFTLRGKREGVTSLSPWFSGSVQ</sequence>
<dbReference type="InterPro" id="IPR001915">
    <property type="entry name" value="Peptidase_M48"/>
</dbReference>
<keyword evidence="3" id="KW-0479">Metal-binding</keyword>
<evidence type="ECO:0000256" key="3">
    <source>
        <dbReference type="ARBA" id="ARBA00022723"/>
    </source>
</evidence>
<keyword evidence="6 9" id="KW-0482">Metalloprotease</keyword>